<evidence type="ECO:0000259" key="4">
    <source>
        <dbReference type="PROSITE" id="PS51459"/>
    </source>
</evidence>
<sequence>MDLYDQVKKQWQMWAVRSGEDLDLRLDNFRILFAYNSGKIENAAISYHDTREIFENGRVVGYTGDPRTLFELQNQKVCYDFLREKIPVKEPLSLPLILEIHRALTEGTYDARRYLVNGERPGTFKKHDYVTGIHEVGSYPEEVEGDLAELIGEVNSVGPKAPLKAGAYLHARFENIHPFADGNGRVGRTLLNYWLMINDYPPMIIYEEDKKAYYEALQQYDEQESLDALVRFLEAQTVKTWARVMKLSPNDTPKHQGIEFHML</sequence>
<dbReference type="PANTHER" id="PTHR13504:SF38">
    <property type="entry name" value="FIDO DOMAIN-CONTAINING PROTEIN"/>
    <property type="match status" value="1"/>
</dbReference>
<dbReference type="InterPro" id="IPR040198">
    <property type="entry name" value="Fido_containing"/>
</dbReference>
<gene>
    <name evidence="5" type="ORF">EIO64_04795</name>
</gene>
<proteinExistence type="predicted"/>
<feature type="binding site" evidence="2">
    <location>
        <begin position="213"/>
        <end position="214"/>
    </location>
    <ligand>
        <name>ATP</name>
        <dbReference type="ChEBI" id="CHEBI:30616"/>
    </ligand>
</feature>
<dbReference type="InterPro" id="IPR036597">
    <property type="entry name" value="Fido-like_dom_sf"/>
</dbReference>
<reference evidence="6" key="1">
    <citation type="submission" date="2018-12" db="EMBL/GenBank/DDBJ databases">
        <title>Dusodibacter welbiota gen. nov., sp. nov., isolated from human faeces and emended description of the Oscillibacter genus.</title>
        <authorList>
            <person name="Le Roy T."/>
            <person name="Van der Smissen P."/>
            <person name="Delzenne N."/>
            <person name="Muccioli G."/>
            <person name="Collet J.F."/>
            <person name="Cani P.D."/>
        </authorList>
    </citation>
    <scope>NUCLEOTIDE SEQUENCE [LARGE SCALE GENOMIC DNA]</scope>
    <source>
        <strain evidence="6">J115</strain>
    </source>
</reference>
<evidence type="ECO:0000256" key="2">
    <source>
        <dbReference type="PIRSR" id="PIRSR640198-2"/>
    </source>
</evidence>
<keyword evidence="2" id="KW-0067">ATP-binding</keyword>
<dbReference type="RefSeq" id="WP_136890909.1">
    <property type="nucleotide sequence ID" value="NZ_CP034413.3"/>
</dbReference>
<dbReference type="Proteomes" id="UP000298642">
    <property type="component" value="Chromosome"/>
</dbReference>
<dbReference type="GO" id="GO:0005524">
    <property type="term" value="F:ATP binding"/>
    <property type="evidence" value="ECO:0007669"/>
    <property type="project" value="UniProtKB-KW"/>
</dbReference>
<dbReference type="InterPro" id="IPR003812">
    <property type="entry name" value="Fido"/>
</dbReference>
<dbReference type="PROSITE" id="PS51459">
    <property type="entry name" value="FIDO"/>
    <property type="match status" value="1"/>
</dbReference>
<feature type="active site" evidence="1">
    <location>
        <position position="177"/>
    </location>
</feature>
<keyword evidence="6" id="KW-1185">Reference proteome</keyword>
<accession>A0A4D7AT30</accession>
<dbReference type="AlphaFoldDB" id="A0A4D7AT30"/>
<name>A0A4D7AT30_9FIRM</name>
<feature type="binding site" evidence="2">
    <location>
        <begin position="181"/>
        <end position="188"/>
    </location>
    <ligand>
        <name>ATP</name>
        <dbReference type="ChEBI" id="CHEBI:30616"/>
    </ligand>
</feature>
<organism evidence="5 6">
    <name type="scientific">Dysosmobacter welbionis</name>
    <dbReference type="NCBI Taxonomy" id="2093857"/>
    <lineage>
        <taxon>Bacteria</taxon>
        <taxon>Bacillati</taxon>
        <taxon>Bacillota</taxon>
        <taxon>Clostridia</taxon>
        <taxon>Eubacteriales</taxon>
        <taxon>Oscillospiraceae</taxon>
        <taxon>Dysosmobacter</taxon>
    </lineage>
</organism>
<feature type="domain" description="Fido" evidence="4">
    <location>
        <begin position="92"/>
        <end position="235"/>
    </location>
</feature>
<dbReference type="KEGG" id="obj:EIO64_04795"/>
<evidence type="ECO:0000256" key="1">
    <source>
        <dbReference type="PIRSR" id="PIRSR640198-1"/>
    </source>
</evidence>
<dbReference type="SUPFAM" id="SSF140931">
    <property type="entry name" value="Fic-like"/>
    <property type="match status" value="1"/>
</dbReference>
<evidence type="ECO:0000313" key="5">
    <source>
        <dbReference type="EMBL" id="QCI58620.1"/>
    </source>
</evidence>
<evidence type="ECO:0000313" key="6">
    <source>
        <dbReference type="Proteomes" id="UP000298642"/>
    </source>
</evidence>
<dbReference type="EMBL" id="CP034413">
    <property type="protein sequence ID" value="QCI58620.1"/>
    <property type="molecule type" value="Genomic_DNA"/>
</dbReference>
<feature type="site" description="Important for autoinhibition of adenylyltransferase activity" evidence="3">
    <location>
        <position position="41"/>
    </location>
</feature>
<keyword evidence="2" id="KW-0547">Nucleotide-binding</keyword>
<dbReference type="PANTHER" id="PTHR13504">
    <property type="entry name" value="FIDO DOMAIN-CONTAINING PROTEIN DDB_G0283145"/>
    <property type="match status" value="1"/>
</dbReference>
<protein>
    <submittedName>
        <fullName evidence="5">Fic family protein</fullName>
    </submittedName>
</protein>
<dbReference type="Pfam" id="PF02661">
    <property type="entry name" value="Fic"/>
    <property type="match status" value="1"/>
</dbReference>
<dbReference type="Gene3D" id="1.10.3290.10">
    <property type="entry name" value="Fido-like domain"/>
    <property type="match status" value="1"/>
</dbReference>
<evidence type="ECO:0000256" key="3">
    <source>
        <dbReference type="PIRSR" id="PIRSR640198-3"/>
    </source>
</evidence>